<feature type="transmembrane region" description="Helical" evidence="1">
    <location>
        <begin position="86"/>
        <end position="104"/>
    </location>
</feature>
<keyword evidence="3" id="KW-1185">Reference proteome</keyword>
<protein>
    <submittedName>
        <fullName evidence="2">MerC domain-containing protein</fullName>
    </submittedName>
</protein>
<evidence type="ECO:0000313" key="3">
    <source>
        <dbReference type="Proteomes" id="UP001595378"/>
    </source>
</evidence>
<reference evidence="3" key="1">
    <citation type="journal article" date="2019" name="Int. J. Syst. Evol. Microbiol.">
        <title>The Global Catalogue of Microorganisms (GCM) 10K type strain sequencing project: providing services to taxonomists for standard genome sequencing and annotation.</title>
        <authorList>
            <consortium name="The Broad Institute Genomics Platform"/>
            <consortium name="The Broad Institute Genome Sequencing Center for Infectious Disease"/>
            <person name="Wu L."/>
            <person name="Ma J."/>
        </authorList>
    </citation>
    <scope>NUCLEOTIDE SEQUENCE [LARGE SCALE GENOMIC DNA]</scope>
    <source>
        <strain evidence="3">KCTC 52606</strain>
    </source>
</reference>
<feature type="transmembrane region" description="Helical" evidence="1">
    <location>
        <begin position="24"/>
        <end position="49"/>
    </location>
</feature>
<name>A0ABV7EGJ3_9SPHN</name>
<dbReference type="Proteomes" id="UP001595378">
    <property type="component" value="Unassembled WGS sequence"/>
</dbReference>
<keyword evidence="1" id="KW-0472">Membrane</keyword>
<comment type="caution">
    <text evidence="2">The sequence shown here is derived from an EMBL/GenBank/DDBJ whole genome shotgun (WGS) entry which is preliminary data.</text>
</comment>
<evidence type="ECO:0000313" key="2">
    <source>
        <dbReference type="EMBL" id="MFC3101020.1"/>
    </source>
</evidence>
<organism evidence="2 3">
    <name type="scientific">Alteraurantiacibacter lauratis</name>
    <dbReference type="NCBI Taxonomy" id="2054627"/>
    <lineage>
        <taxon>Bacteria</taxon>
        <taxon>Pseudomonadati</taxon>
        <taxon>Pseudomonadota</taxon>
        <taxon>Alphaproteobacteria</taxon>
        <taxon>Sphingomonadales</taxon>
        <taxon>Erythrobacteraceae</taxon>
        <taxon>Alteraurantiacibacter</taxon>
    </lineage>
</organism>
<dbReference type="Pfam" id="PF03203">
    <property type="entry name" value="MerC"/>
    <property type="match status" value="1"/>
</dbReference>
<feature type="transmembrane region" description="Helical" evidence="1">
    <location>
        <begin position="110"/>
        <end position="128"/>
    </location>
</feature>
<proteinExistence type="predicted"/>
<dbReference type="RefSeq" id="WP_336919802.1">
    <property type="nucleotide sequence ID" value="NZ_JBANRN010000012.1"/>
</dbReference>
<keyword evidence="1" id="KW-0812">Transmembrane</keyword>
<keyword evidence="1" id="KW-1133">Transmembrane helix</keyword>
<sequence length="131" mass="13554">MLGTLFPRIRDQVQTFVQDRLDRVGVLLSCLCVVHCVLGLVLVAGLGAGATFLLNPAIHKVGLLLATLVAGVAIGIGAVRHRRPGPFVVAMTGLSFMGAAVAVGHGYEEAVLTVIGVVLVAAAHILNLRKA</sequence>
<accession>A0ABV7EGJ3</accession>
<dbReference type="InterPro" id="IPR004891">
    <property type="entry name" value="Mercury-R_MerC"/>
</dbReference>
<evidence type="ECO:0000256" key="1">
    <source>
        <dbReference type="SAM" id="Phobius"/>
    </source>
</evidence>
<feature type="transmembrane region" description="Helical" evidence="1">
    <location>
        <begin position="61"/>
        <end position="79"/>
    </location>
</feature>
<gene>
    <name evidence="2" type="ORF">ACFODK_08970</name>
</gene>
<dbReference type="EMBL" id="JBHRSU010000029">
    <property type="protein sequence ID" value="MFC3101020.1"/>
    <property type="molecule type" value="Genomic_DNA"/>
</dbReference>